<gene>
    <name evidence="1" type="ORF">ANCCAN_08561</name>
</gene>
<dbReference type="AlphaFoldDB" id="A0A368GM10"/>
<comment type="caution">
    <text evidence="1">The sequence shown here is derived from an EMBL/GenBank/DDBJ whole genome shotgun (WGS) entry which is preliminary data.</text>
</comment>
<proteinExistence type="predicted"/>
<evidence type="ECO:0000313" key="1">
    <source>
        <dbReference type="EMBL" id="RCN45411.1"/>
    </source>
</evidence>
<keyword evidence="2" id="KW-1185">Reference proteome</keyword>
<name>A0A368GM10_ANCCA</name>
<sequence>MSEESRCSETTAILGNNIELERKDSGEASLGSFVDRTKYSIKNDDNN</sequence>
<accession>A0A368GM10</accession>
<dbReference type="Proteomes" id="UP000252519">
    <property type="component" value="Unassembled WGS sequence"/>
</dbReference>
<protein>
    <submittedName>
        <fullName evidence="1">Uncharacterized protein</fullName>
    </submittedName>
</protein>
<evidence type="ECO:0000313" key="2">
    <source>
        <dbReference type="Proteomes" id="UP000252519"/>
    </source>
</evidence>
<organism evidence="1 2">
    <name type="scientific">Ancylostoma caninum</name>
    <name type="common">Dog hookworm</name>
    <dbReference type="NCBI Taxonomy" id="29170"/>
    <lineage>
        <taxon>Eukaryota</taxon>
        <taxon>Metazoa</taxon>
        <taxon>Ecdysozoa</taxon>
        <taxon>Nematoda</taxon>
        <taxon>Chromadorea</taxon>
        <taxon>Rhabditida</taxon>
        <taxon>Rhabditina</taxon>
        <taxon>Rhabditomorpha</taxon>
        <taxon>Strongyloidea</taxon>
        <taxon>Ancylostomatidae</taxon>
        <taxon>Ancylostomatinae</taxon>
        <taxon>Ancylostoma</taxon>
    </lineage>
</organism>
<reference evidence="1 2" key="1">
    <citation type="submission" date="2014-10" db="EMBL/GenBank/DDBJ databases">
        <title>Draft genome of the hookworm Ancylostoma caninum.</title>
        <authorList>
            <person name="Mitreva M."/>
        </authorList>
    </citation>
    <scope>NUCLEOTIDE SEQUENCE [LARGE SCALE GENOMIC DNA]</scope>
    <source>
        <strain evidence="1 2">Baltimore</strain>
    </source>
</reference>
<dbReference type="EMBL" id="JOJR01000102">
    <property type="protein sequence ID" value="RCN45411.1"/>
    <property type="molecule type" value="Genomic_DNA"/>
</dbReference>